<gene>
    <name evidence="2" type="ORF">HSBGL_2966</name>
</gene>
<evidence type="ECO:0000256" key="1">
    <source>
        <dbReference type="SAM" id="Phobius"/>
    </source>
</evidence>
<keyword evidence="1" id="KW-0812">Transmembrane</keyword>
<dbReference type="InterPro" id="IPR058349">
    <property type="entry name" value="DUF8036"/>
</dbReference>
<feature type="transmembrane region" description="Helical" evidence="1">
    <location>
        <begin position="12"/>
        <end position="32"/>
    </location>
</feature>
<protein>
    <submittedName>
        <fullName evidence="2">Uncharacterized protein</fullName>
    </submittedName>
</protein>
<evidence type="ECO:0000313" key="3">
    <source>
        <dbReference type="Proteomes" id="UP000663305"/>
    </source>
</evidence>
<dbReference type="AlphaFoldDB" id="A0A897NFY9"/>
<sequence length="98" mass="11037">MHSFELVTEVRLFLSTFNVLLLLALAWSYMMVYRDLPNQFTFSLLLFTVALLLYAVASNPVIHVLFGFRGGPTLGPFAFLPDLFAAVAVTVLLYQSFQ</sequence>
<dbReference type="EMBL" id="CP064789">
    <property type="protein sequence ID" value="QSG13360.1"/>
    <property type="molecule type" value="Genomic_DNA"/>
</dbReference>
<evidence type="ECO:0000313" key="2">
    <source>
        <dbReference type="EMBL" id="QSG13360.1"/>
    </source>
</evidence>
<feature type="transmembrane region" description="Helical" evidence="1">
    <location>
        <begin position="74"/>
        <end position="94"/>
    </location>
</feature>
<reference evidence="2" key="1">
    <citation type="submission" date="2020-11" db="EMBL/GenBank/DDBJ databases">
        <title>Carbohydrate-dependent, anaerobic sulfur respiration: A novel catabolism in halophilic archaea.</title>
        <authorList>
            <person name="Sorokin D.Y."/>
            <person name="Messina E."/>
            <person name="Smedile F."/>
            <person name="La Cono V."/>
            <person name="Hallsworth J.E."/>
            <person name="Yakimov M.M."/>
        </authorList>
    </citation>
    <scope>NUCLEOTIDE SEQUENCE</scope>
    <source>
        <strain evidence="2">HSR-Bgl</strain>
    </source>
</reference>
<dbReference type="Pfam" id="PF26119">
    <property type="entry name" value="DUF8036"/>
    <property type="match status" value="1"/>
</dbReference>
<dbReference type="Proteomes" id="UP000663305">
    <property type="component" value="Chromosome"/>
</dbReference>
<keyword evidence="1" id="KW-0472">Membrane</keyword>
<organism evidence="2 3">
    <name type="scientific">Halapricum desulfuricans</name>
    <dbReference type="NCBI Taxonomy" id="2841257"/>
    <lineage>
        <taxon>Archaea</taxon>
        <taxon>Methanobacteriati</taxon>
        <taxon>Methanobacteriota</taxon>
        <taxon>Stenosarchaea group</taxon>
        <taxon>Halobacteria</taxon>
        <taxon>Halobacteriales</taxon>
        <taxon>Haloarculaceae</taxon>
        <taxon>Halapricum</taxon>
    </lineage>
</organism>
<proteinExistence type="predicted"/>
<feature type="transmembrane region" description="Helical" evidence="1">
    <location>
        <begin position="44"/>
        <end position="68"/>
    </location>
</feature>
<name>A0A897NFY9_9EURY</name>
<keyword evidence="1" id="KW-1133">Transmembrane helix</keyword>
<accession>A0A897NFY9</accession>